<dbReference type="EMBL" id="VSSQ01040921">
    <property type="protein sequence ID" value="MPM94251.1"/>
    <property type="molecule type" value="Genomic_DNA"/>
</dbReference>
<name>A0A645DY62_9ZZZZ</name>
<accession>A0A645DY62</accession>
<comment type="caution">
    <text evidence="1">The sequence shown here is derived from an EMBL/GenBank/DDBJ whole genome shotgun (WGS) entry which is preliminary data.</text>
</comment>
<evidence type="ECO:0000313" key="1">
    <source>
        <dbReference type="EMBL" id="MPM94251.1"/>
    </source>
</evidence>
<gene>
    <name evidence="1" type="ORF">SDC9_141397</name>
</gene>
<protein>
    <submittedName>
        <fullName evidence="1">Uncharacterized protein</fullName>
    </submittedName>
</protein>
<organism evidence="1">
    <name type="scientific">bioreactor metagenome</name>
    <dbReference type="NCBI Taxonomy" id="1076179"/>
    <lineage>
        <taxon>unclassified sequences</taxon>
        <taxon>metagenomes</taxon>
        <taxon>ecological metagenomes</taxon>
    </lineage>
</organism>
<reference evidence="1" key="1">
    <citation type="submission" date="2019-08" db="EMBL/GenBank/DDBJ databases">
        <authorList>
            <person name="Kucharzyk K."/>
            <person name="Murdoch R.W."/>
            <person name="Higgins S."/>
            <person name="Loffler F."/>
        </authorList>
    </citation>
    <scope>NUCLEOTIDE SEQUENCE</scope>
</reference>
<dbReference type="AlphaFoldDB" id="A0A645DY62"/>
<sequence length="82" mass="9439">MIIMKCLIANGCYIFGYHKFTSGYRNIIKRIILDGSQTIRKRNSCDSVTVMKSGIRDIPHFRRQDQISTVSITIVESVIFHC</sequence>
<proteinExistence type="predicted"/>